<dbReference type="Pfam" id="PF07331">
    <property type="entry name" value="TctB"/>
    <property type="match status" value="1"/>
</dbReference>
<feature type="transmembrane region" description="Helical" evidence="1">
    <location>
        <begin position="81"/>
        <end position="106"/>
    </location>
</feature>
<dbReference type="InterPro" id="IPR009936">
    <property type="entry name" value="DUF1468"/>
</dbReference>
<accession>A0A917QEH4</accession>
<feature type="transmembrane region" description="Helical" evidence="1">
    <location>
        <begin position="42"/>
        <end position="60"/>
    </location>
</feature>
<evidence type="ECO:0000256" key="1">
    <source>
        <dbReference type="SAM" id="Phobius"/>
    </source>
</evidence>
<reference evidence="3 4" key="1">
    <citation type="journal article" date="2014" name="Int. J. Syst. Evol. Microbiol.">
        <title>Complete genome sequence of Corynebacterium casei LMG S-19264T (=DSM 44701T), isolated from a smear-ripened cheese.</title>
        <authorList>
            <consortium name="US DOE Joint Genome Institute (JGI-PGF)"/>
            <person name="Walter F."/>
            <person name="Albersmeier A."/>
            <person name="Kalinowski J."/>
            <person name="Ruckert C."/>
        </authorList>
    </citation>
    <scope>NUCLEOTIDE SEQUENCE [LARGE SCALE GENOMIC DNA]</scope>
    <source>
        <strain evidence="3 4">CGMCC 1.9161</strain>
    </source>
</reference>
<protein>
    <submittedName>
        <fullName evidence="3">Membrane protein</fullName>
    </submittedName>
</protein>
<dbReference type="Proteomes" id="UP000600449">
    <property type="component" value="Unassembled WGS sequence"/>
</dbReference>
<feature type="domain" description="DUF1468" evidence="2">
    <location>
        <begin position="10"/>
        <end position="142"/>
    </location>
</feature>
<name>A0A917QEH4_9HYPH</name>
<dbReference type="RefSeq" id="WP_188914671.1">
    <property type="nucleotide sequence ID" value="NZ_BMMF01000011.1"/>
</dbReference>
<gene>
    <name evidence="3" type="ORF">GCM10011322_36370</name>
</gene>
<feature type="transmembrane region" description="Helical" evidence="1">
    <location>
        <begin position="118"/>
        <end position="139"/>
    </location>
</feature>
<keyword evidence="1" id="KW-1133">Transmembrane helix</keyword>
<keyword evidence="4" id="KW-1185">Reference proteome</keyword>
<proteinExistence type="predicted"/>
<keyword evidence="1" id="KW-0472">Membrane</keyword>
<comment type="caution">
    <text evidence="3">The sequence shown here is derived from an EMBL/GenBank/DDBJ whole genome shotgun (WGS) entry which is preliminary data.</text>
</comment>
<evidence type="ECO:0000313" key="3">
    <source>
        <dbReference type="EMBL" id="GGK45998.1"/>
    </source>
</evidence>
<evidence type="ECO:0000259" key="2">
    <source>
        <dbReference type="Pfam" id="PF07331"/>
    </source>
</evidence>
<organism evidence="3 4">
    <name type="scientific">Salinarimonas ramus</name>
    <dbReference type="NCBI Taxonomy" id="690164"/>
    <lineage>
        <taxon>Bacteria</taxon>
        <taxon>Pseudomonadati</taxon>
        <taxon>Pseudomonadota</taxon>
        <taxon>Alphaproteobacteria</taxon>
        <taxon>Hyphomicrobiales</taxon>
        <taxon>Salinarimonadaceae</taxon>
        <taxon>Salinarimonas</taxon>
    </lineage>
</organism>
<dbReference type="EMBL" id="BMMF01000011">
    <property type="protein sequence ID" value="GGK45998.1"/>
    <property type="molecule type" value="Genomic_DNA"/>
</dbReference>
<keyword evidence="1" id="KW-0812">Transmembrane</keyword>
<evidence type="ECO:0000313" key="4">
    <source>
        <dbReference type="Proteomes" id="UP000600449"/>
    </source>
</evidence>
<sequence length="149" mass="15771">MSATTLWDRAFGAVLLGVAGLYAVDAWNIHVPFQYEPLGPTAFPLLLAAVLATTGVLLVARPDRVTWFTDRGQAFRVGAGAIVMGIYAALFVPLGFMISTALMTFAMARLFGLPAVKAAIYGVVLAIVGYFGIAEALGLNVPFGDIFRS</sequence>
<dbReference type="AlphaFoldDB" id="A0A917QEH4"/>